<dbReference type="PROSITE" id="PS50097">
    <property type="entry name" value="BTB"/>
    <property type="match status" value="1"/>
</dbReference>
<dbReference type="InterPro" id="IPR056184">
    <property type="entry name" value="TRAF_BTBD17"/>
</dbReference>
<sequence>MDEQMSQDSSDVEMNNSKGVLLKIANLYAEQLMSDVCLVVGENRYPAHRVILCASSDVFQVMLMNPEWNECRESVIELKEDPMCSMVFPQFLKYLYVGQIKISIQTAMPMLELADKYNIKDLVELCVDYMQKHVAKAATTGFLVSWFQYTISLGSSHVELTKVFGNFLKWNLDIVSESNDFNELCGMILVRLLQQNDLVVQSEFTLFEYLEKWLLYKRDQLEKESDMSEEEKQYELVSTIEAVFVHVRFAMMSPSELAKILVRPICQHHMEFFVERVAIGMSYHSGQEERIREIRAQENGALQFTPRLYTTDVWGLSMAINGFDQIEDYRSFVACFFSLNYLSECHEEQGIAWEIEFFPRGVRYNRAKLIGVFNTPVNTEIPESIIRTVRLKVLLQERLEEDRRFTVGVLISGVQSKITHVRTCHVRTAYFSNDQRVLNIDNLIPYEELQLSAVNLSQHLIGEKRDTIRLQVVIAPLGEHACTETPPFEFGNL</sequence>
<feature type="domain" description="BTB" evidence="1">
    <location>
        <begin position="34"/>
        <end position="104"/>
    </location>
</feature>
<dbReference type="Pfam" id="PF00651">
    <property type="entry name" value="BTB"/>
    <property type="match status" value="1"/>
</dbReference>
<dbReference type="Gene3D" id="3.30.710.10">
    <property type="entry name" value="Potassium Channel Kv1.1, Chain A"/>
    <property type="match status" value="1"/>
</dbReference>
<dbReference type="Pfam" id="PF23651">
    <property type="entry name" value="TRAF_BTBD17"/>
    <property type="match status" value="1"/>
</dbReference>
<organism evidence="2">
    <name type="scientific">Culex tarsalis</name>
    <name type="common">Encephalitis mosquito</name>
    <dbReference type="NCBI Taxonomy" id="7177"/>
    <lineage>
        <taxon>Eukaryota</taxon>
        <taxon>Metazoa</taxon>
        <taxon>Ecdysozoa</taxon>
        <taxon>Arthropoda</taxon>
        <taxon>Hexapoda</taxon>
        <taxon>Insecta</taxon>
        <taxon>Pterygota</taxon>
        <taxon>Neoptera</taxon>
        <taxon>Endopterygota</taxon>
        <taxon>Diptera</taxon>
        <taxon>Nematocera</taxon>
        <taxon>Culicoidea</taxon>
        <taxon>Culicidae</taxon>
        <taxon>Culicinae</taxon>
        <taxon>Culicini</taxon>
        <taxon>Culex</taxon>
        <taxon>Culex</taxon>
    </lineage>
</organism>
<accession>A0A1Q3FGH9</accession>
<dbReference type="PANTHER" id="PTHR24410:SF41">
    <property type="entry name" value="HL07962P"/>
    <property type="match status" value="1"/>
</dbReference>
<dbReference type="InterPro" id="IPR000210">
    <property type="entry name" value="BTB/POZ_dom"/>
</dbReference>
<dbReference type="SUPFAM" id="SSF54695">
    <property type="entry name" value="POZ domain"/>
    <property type="match status" value="1"/>
</dbReference>
<evidence type="ECO:0000259" key="1">
    <source>
        <dbReference type="PROSITE" id="PS50097"/>
    </source>
</evidence>
<reference evidence="2" key="1">
    <citation type="submission" date="2017-01" db="EMBL/GenBank/DDBJ databases">
        <title>A deep insight into the sialotranscriptome of adult male and female Cluex tarsalis mosquitoes.</title>
        <authorList>
            <person name="Ribeiro J.M."/>
            <person name="Moreira F."/>
            <person name="Bernard K.A."/>
            <person name="Calvo E."/>
        </authorList>
    </citation>
    <scope>NUCLEOTIDE SEQUENCE</scope>
    <source>
        <strain evidence="2">Kern County</strain>
        <tissue evidence="2">Salivary glands</tissue>
    </source>
</reference>
<evidence type="ECO:0000313" key="2">
    <source>
        <dbReference type="EMBL" id="JAV26656.1"/>
    </source>
</evidence>
<dbReference type="InterPro" id="IPR051481">
    <property type="entry name" value="BTB-POZ/Galectin-3-binding"/>
</dbReference>
<dbReference type="SMART" id="SM00225">
    <property type="entry name" value="BTB"/>
    <property type="match status" value="1"/>
</dbReference>
<name>A0A1Q3FGH9_CULTA</name>
<dbReference type="EMBL" id="GFDL01008389">
    <property type="protein sequence ID" value="JAV26656.1"/>
    <property type="molecule type" value="Transcribed_RNA"/>
</dbReference>
<dbReference type="CDD" id="cd18493">
    <property type="entry name" value="BACK_BTBD17"/>
    <property type="match status" value="1"/>
</dbReference>
<protein>
    <submittedName>
        <fullName evidence="2">Putative transport and golgi organization</fullName>
    </submittedName>
</protein>
<dbReference type="SMART" id="SM00875">
    <property type="entry name" value="BACK"/>
    <property type="match status" value="1"/>
</dbReference>
<dbReference type="InterPro" id="IPR011333">
    <property type="entry name" value="SKP1/BTB/POZ_sf"/>
</dbReference>
<dbReference type="InterPro" id="IPR011705">
    <property type="entry name" value="BACK"/>
</dbReference>
<dbReference type="PANTHER" id="PTHR24410">
    <property type="entry name" value="HL07962P-RELATED"/>
    <property type="match status" value="1"/>
</dbReference>
<dbReference type="Pfam" id="PF07707">
    <property type="entry name" value="BACK"/>
    <property type="match status" value="1"/>
</dbReference>
<dbReference type="Gene3D" id="1.25.40.420">
    <property type="match status" value="1"/>
</dbReference>
<dbReference type="AlphaFoldDB" id="A0A1Q3FGH9"/>
<dbReference type="CDD" id="cd18292">
    <property type="entry name" value="BTB_POZ_BTBD17"/>
    <property type="match status" value="1"/>
</dbReference>
<proteinExistence type="predicted"/>